<dbReference type="Pfam" id="PF07131">
    <property type="entry name" value="DUF1382"/>
    <property type="match status" value="1"/>
</dbReference>
<dbReference type="AlphaFoldDB" id="A0A6M9X4K3"/>
<gene>
    <name evidence="1" type="ORF">HHJ25_22870</name>
</gene>
<sequence length="161" mass="18069">MHKASPVELRTSIEMAHSLAQIGVRFVPIPVETDEEFHTLAASLSQKLEMMAAKAEANERETRHDNNRMHFSGSGLHILCAYACRHGTCSMTPQQENALRSIARQANSEIKNARQQFPDKNVDDICRSVLKKHRETVTLMGFTPTHLSLAIGMLNGVFKER</sequence>
<dbReference type="InterPro" id="IPR009814">
    <property type="entry name" value="Phage_lambda_Xis_Q38267"/>
</dbReference>
<accession>A0A6M9X4K3</accession>
<protein>
    <submittedName>
        <fullName evidence="1">DUF1382 family protein</fullName>
    </submittedName>
</protein>
<dbReference type="EMBL" id="CP053384">
    <property type="protein sequence ID" value="QKN60873.1"/>
    <property type="molecule type" value="Genomic_DNA"/>
</dbReference>
<evidence type="ECO:0000313" key="1">
    <source>
        <dbReference type="EMBL" id="QKN60873.1"/>
    </source>
</evidence>
<proteinExistence type="predicted"/>
<name>A0A6M9X4K3_ECOLX</name>
<reference evidence="1" key="1">
    <citation type="submission" date="2020-05" db="EMBL/GenBank/DDBJ databases">
        <title>F plasmids are the major carriers of antibiotic resistance genes in human-associated commensal E. coli.</title>
        <authorList>
            <person name="Stephens C."/>
            <person name="Arismendi T."/>
            <person name="Wright M."/>
            <person name="Gonzalez A."/>
            <person name="Gill M."/>
            <person name="Hartman A."/>
            <person name="Pandori M."/>
            <person name="Hess D."/>
        </authorList>
    </citation>
    <scope>NUCLEOTIDE SEQUENCE</scope>
    <source>
        <strain evidence="1">SCU-107</strain>
    </source>
</reference>
<organism evidence="1">
    <name type="scientific">Escherichia coli</name>
    <dbReference type="NCBI Taxonomy" id="562"/>
    <lineage>
        <taxon>Bacteria</taxon>
        <taxon>Pseudomonadati</taxon>
        <taxon>Pseudomonadota</taxon>
        <taxon>Gammaproteobacteria</taxon>
        <taxon>Enterobacterales</taxon>
        <taxon>Enterobacteriaceae</taxon>
        <taxon>Escherichia</taxon>
    </lineage>
</organism>